<feature type="compositionally biased region" description="Low complexity" evidence="1">
    <location>
        <begin position="193"/>
        <end position="225"/>
    </location>
</feature>
<dbReference type="Pfam" id="PF01936">
    <property type="entry name" value="NYN"/>
    <property type="match status" value="1"/>
</dbReference>
<proteinExistence type="predicted"/>
<dbReference type="OrthoDB" id="9800236at2"/>
<evidence type="ECO:0000256" key="1">
    <source>
        <dbReference type="SAM" id="MobiDB-lite"/>
    </source>
</evidence>
<feature type="region of interest" description="Disordered" evidence="1">
    <location>
        <begin position="399"/>
        <end position="420"/>
    </location>
</feature>
<dbReference type="CDD" id="cd18722">
    <property type="entry name" value="PIN_NicB-like"/>
    <property type="match status" value="1"/>
</dbReference>
<gene>
    <name evidence="3" type="ORF">SAMN04489717_3634</name>
</gene>
<protein>
    <submittedName>
        <fullName evidence="3">NYN domain-containing protein</fullName>
    </submittedName>
</protein>
<dbReference type="GO" id="GO:0004540">
    <property type="term" value="F:RNA nuclease activity"/>
    <property type="evidence" value="ECO:0007669"/>
    <property type="project" value="InterPro"/>
</dbReference>
<dbReference type="Proteomes" id="UP000198983">
    <property type="component" value="Chromosome I"/>
</dbReference>
<accession>A0A1H1UHP6</accession>
<feature type="domain" description="NYN" evidence="2">
    <location>
        <begin position="15"/>
        <end position="158"/>
    </location>
</feature>
<dbReference type="EMBL" id="LT629732">
    <property type="protein sequence ID" value="SDS71968.1"/>
    <property type="molecule type" value="Genomic_DNA"/>
</dbReference>
<evidence type="ECO:0000259" key="2">
    <source>
        <dbReference type="Pfam" id="PF01936"/>
    </source>
</evidence>
<sequence>MAVPDLRSAVFATKYAILIDVGYLYAATAEVLFGARERREYRVSADELIQALQKHAVEHLPGELLRVYWYDAAHDRVPTVDQRVIAALPMVKLRLGNLNKQGQQKGVDAQIRADLDALARHGAVTDVVLLAGDEDLVPAVEAAQAYGVRIHLWGVEPSYGSNQAERLVWESDFVEVLAADLLRPYVRQSQPLSGSAPTPASAPSTADSVTALAHEPSTADGTTPGPTAPGPSGPSAPGAAKRAQAGGQAGTPTPAQVFAGRAGTTTAVAGAGSVRPPRTDSPNATPTPGPAAGPAPAPASAAADGGPTIGAQGAGPRLGPDRNAVEEVGEHVAQKWILTRGRDHVRDLLPGPILPTVIDSELLAEAEKELGHSLRPYPEARVWLRDGFWTRLGREFELADHGDRAERGDRAEHAERRQTK</sequence>
<evidence type="ECO:0000313" key="3">
    <source>
        <dbReference type="EMBL" id="SDS71968.1"/>
    </source>
</evidence>
<dbReference type="STRING" id="117157.SAMN04489717_3634"/>
<dbReference type="RefSeq" id="WP_092654812.1">
    <property type="nucleotide sequence ID" value="NZ_LT629732.1"/>
</dbReference>
<organism evidence="3 4">
    <name type="scientific">Actinopolymorpha singaporensis</name>
    <dbReference type="NCBI Taxonomy" id="117157"/>
    <lineage>
        <taxon>Bacteria</taxon>
        <taxon>Bacillati</taxon>
        <taxon>Actinomycetota</taxon>
        <taxon>Actinomycetes</taxon>
        <taxon>Propionibacteriales</taxon>
        <taxon>Actinopolymorphaceae</taxon>
        <taxon>Actinopolymorpha</taxon>
    </lineage>
</organism>
<feature type="region of interest" description="Disordered" evidence="1">
    <location>
        <begin position="189"/>
        <end position="322"/>
    </location>
</feature>
<feature type="compositionally biased region" description="Low complexity" evidence="1">
    <location>
        <begin position="259"/>
        <end position="272"/>
    </location>
</feature>
<dbReference type="Gene3D" id="3.40.50.1010">
    <property type="entry name" value="5'-nuclease"/>
    <property type="match status" value="1"/>
</dbReference>
<dbReference type="InterPro" id="IPR021139">
    <property type="entry name" value="NYN"/>
</dbReference>
<feature type="compositionally biased region" description="Low complexity" evidence="1">
    <location>
        <begin position="235"/>
        <end position="246"/>
    </location>
</feature>
<dbReference type="AlphaFoldDB" id="A0A1H1UHP6"/>
<reference evidence="3 4" key="1">
    <citation type="submission" date="2016-10" db="EMBL/GenBank/DDBJ databases">
        <authorList>
            <person name="de Groot N.N."/>
        </authorList>
    </citation>
    <scope>NUCLEOTIDE SEQUENCE [LARGE SCALE GENOMIC DNA]</scope>
    <source>
        <strain evidence="3 4">DSM 22024</strain>
    </source>
</reference>
<keyword evidence="4" id="KW-1185">Reference proteome</keyword>
<name>A0A1H1UHP6_9ACTN</name>
<feature type="compositionally biased region" description="Pro residues" evidence="1">
    <location>
        <begin position="285"/>
        <end position="297"/>
    </location>
</feature>
<evidence type="ECO:0000313" key="4">
    <source>
        <dbReference type="Proteomes" id="UP000198983"/>
    </source>
</evidence>